<organism evidence="1 2">
    <name type="scientific">Faecalibacterium prausnitzii</name>
    <dbReference type="NCBI Taxonomy" id="853"/>
    <lineage>
        <taxon>Bacteria</taxon>
        <taxon>Bacillati</taxon>
        <taxon>Bacillota</taxon>
        <taxon>Clostridia</taxon>
        <taxon>Eubacteriales</taxon>
        <taxon>Oscillospiraceae</taxon>
        <taxon>Faecalibacterium</taxon>
    </lineage>
</organism>
<gene>
    <name evidence="1" type="ORF">CGS58_13270</name>
</gene>
<name>A0A2A7AM60_9FIRM</name>
<evidence type="ECO:0008006" key="3">
    <source>
        <dbReference type="Google" id="ProtNLM"/>
    </source>
</evidence>
<protein>
    <recommendedName>
        <fullName evidence="3">NinB protein</fullName>
    </recommendedName>
</protein>
<accession>A0A2A7AM60</accession>
<dbReference type="AlphaFoldDB" id="A0A2A7AM60"/>
<dbReference type="Proteomes" id="UP000220005">
    <property type="component" value="Unassembled WGS sequence"/>
</dbReference>
<reference evidence="1 2" key="1">
    <citation type="journal article" date="2017" name="Front. Microbiol.">
        <title>New Insights into the Diversity of the Genus Faecalibacterium.</title>
        <authorList>
            <person name="Benevides L."/>
            <person name="Burman S."/>
            <person name="Martin R."/>
            <person name="Robert V."/>
            <person name="Thomas M."/>
            <person name="Miquel S."/>
            <person name="Chain F."/>
            <person name="Sokol H."/>
            <person name="Bermudez-Humaran L.G."/>
            <person name="Morrison M."/>
            <person name="Langella P."/>
            <person name="Azevedo V.A."/>
            <person name="Chatel J.M."/>
            <person name="Soares S."/>
        </authorList>
    </citation>
    <scope>NUCLEOTIDE SEQUENCE [LARGE SCALE GENOMIC DNA]</scope>
    <source>
        <strain evidence="1 2">CNCM I 4575</strain>
    </source>
</reference>
<sequence>MARSDVIGKLPVVYDPTKQKIVVENSAEFVKSQIRQKLDDLAHGSPLRLTITVERQRKKRSPEQNRMMWALLTIMADHYNAGKAGGTTPEACYIEMLEEYGLEYDFLELPVAAVPILRNAYRLVHIVELLDNDRCTVKASMGSSSFTSAQMSAFIDGIFDRLAEMGVNDPNVTQYWQEWQEVPGWKKRKS</sequence>
<evidence type="ECO:0000313" key="1">
    <source>
        <dbReference type="EMBL" id="PDX80186.1"/>
    </source>
</evidence>
<proteinExistence type="predicted"/>
<comment type="caution">
    <text evidence="1">The sequence shown here is derived from an EMBL/GenBank/DDBJ whole genome shotgun (WGS) entry which is preliminary data.</text>
</comment>
<dbReference type="Gene3D" id="1.10.3790.10">
    <property type="entry name" value="NinB"/>
    <property type="match status" value="1"/>
</dbReference>
<dbReference type="RefSeq" id="WP_097840187.1">
    <property type="nucleotide sequence ID" value="NZ_NMTY01000032.1"/>
</dbReference>
<evidence type="ECO:0000313" key="2">
    <source>
        <dbReference type="Proteomes" id="UP000220005"/>
    </source>
</evidence>
<dbReference type="InterPro" id="IPR036619">
    <property type="entry name" value="NinB_sf"/>
</dbReference>
<dbReference type="EMBL" id="NMTY01000032">
    <property type="protein sequence ID" value="PDX80186.1"/>
    <property type="molecule type" value="Genomic_DNA"/>
</dbReference>